<keyword evidence="2" id="KW-1185">Reference proteome</keyword>
<reference evidence="1 2" key="1">
    <citation type="journal article" date="2019" name="Commun. Biol.">
        <title>The bagworm genome reveals a unique fibroin gene that provides high tensile strength.</title>
        <authorList>
            <person name="Kono N."/>
            <person name="Nakamura H."/>
            <person name="Ohtoshi R."/>
            <person name="Tomita M."/>
            <person name="Numata K."/>
            <person name="Arakawa K."/>
        </authorList>
    </citation>
    <scope>NUCLEOTIDE SEQUENCE [LARGE SCALE GENOMIC DNA]</scope>
</reference>
<name>A0A4C1S9F3_EUMVA</name>
<evidence type="ECO:0000313" key="1">
    <source>
        <dbReference type="EMBL" id="GBO98783.1"/>
    </source>
</evidence>
<dbReference type="EMBL" id="BGZK01006436">
    <property type="protein sequence ID" value="GBO98783.1"/>
    <property type="molecule type" value="Genomic_DNA"/>
</dbReference>
<sequence>MYSLRWINCGSLKKENREETEVANEKKEIENSKGMGWAKTAILLLCTLSVSRLASSLVTSTRSDATFPGVDSYRKDLLMMCPSLIDSQPSTFRP</sequence>
<dbReference type="AlphaFoldDB" id="A0A4C1S9F3"/>
<comment type="caution">
    <text evidence="1">The sequence shown here is derived from an EMBL/GenBank/DDBJ whole genome shotgun (WGS) entry which is preliminary data.</text>
</comment>
<accession>A0A4C1S9F3</accession>
<dbReference type="Proteomes" id="UP000299102">
    <property type="component" value="Unassembled WGS sequence"/>
</dbReference>
<organism evidence="1 2">
    <name type="scientific">Eumeta variegata</name>
    <name type="common">Bagworm moth</name>
    <name type="synonym">Eumeta japonica</name>
    <dbReference type="NCBI Taxonomy" id="151549"/>
    <lineage>
        <taxon>Eukaryota</taxon>
        <taxon>Metazoa</taxon>
        <taxon>Ecdysozoa</taxon>
        <taxon>Arthropoda</taxon>
        <taxon>Hexapoda</taxon>
        <taxon>Insecta</taxon>
        <taxon>Pterygota</taxon>
        <taxon>Neoptera</taxon>
        <taxon>Endopterygota</taxon>
        <taxon>Lepidoptera</taxon>
        <taxon>Glossata</taxon>
        <taxon>Ditrysia</taxon>
        <taxon>Tineoidea</taxon>
        <taxon>Psychidae</taxon>
        <taxon>Oiketicinae</taxon>
        <taxon>Eumeta</taxon>
    </lineage>
</organism>
<protein>
    <submittedName>
        <fullName evidence="1">Uncharacterized protein</fullName>
    </submittedName>
</protein>
<proteinExistence type="predicted"/>
<evidence type="ECO:0000313" key="2">
    <source>
        <dbReference type="Proteomes" id="UP000299102"/>
    </source>
</evidence>
<gene>
    <name evidence="1" type="ORF">EVAR_73902_1</name>
</gene>